<keyword evidence="2" id="KW-1003">Cell membrane</keyword>
<dbReference type="AlphaFoldDB" id="A0A119W788"/>
<evidence type="ECO:0000256" key="1">
    <source>
        <dbReference type="ARBA" id="ARBA00004651"/>
    </source>
</evidence>
<feature type="transmembrane region" description="Helical" evidence="6">
    <location>
        <begin position="176"/>
        <end position="196"/>
    </location>
</feature>
<gene>
    <name evidence="8" type="ORF">WT44_04735</name>
</gene>
<dbReference type="PANTHER" id="PTHR43124">
    <property type="entry name" value="PURINE EFFLUX PUMP PBUE"/>
    <property type="match status" value="1"/>
</dbReference>
<dbReference type="PROSITE" id="PS50850">
    <property type="entry name" value="MFS"/>
    <property type="match status" value="1"/>
</dbReference>
<sequence>MSDCASVSGRPAHEQAAARERLPVANLLALAAAGFVTILTEALPAGLLTQMGRDLRVTEALVGQLVTVYAIGSIVAAIPLVAATRGMRRRRLLLSALAGFVVSNTLTAVSPYYVLTLVARFVAGMSGGLLWALLAGYASRMVGERLRGRAIAVAMLGAPVAMSIGIPAGTALGTALGWRIAFACITLAALALIVWVRACVPDHPGQPASARRPVLGVLTLPGVRPVLAVMFAYVLAHNILYTYIAPFLAGAGMGGQVDAVLLVFGVASLVGIALTGAWIGHAQRRLTLAGIALFACAALMLGAGGGVPAVYAGVALWGLAFGGAPTLFQTAAANAAGDAADVAQSMLVTVWNLAIAGGGIVGGLLLDGPGAGVMPWVLAGLLAAAWLGAWRAHRHGFTAPQPA</sequence>
<feature type="transmembrane region" description="Helical" evidence="6">
    <location>
        <begin position="27"/>
        <end position="48"/>
    </location>
</feature>
<dbReference type="Gene3D" id="1.20.1250.20">
    <property type="entry name" value="MFS general substrate transporter like domains"/>
    <property type="match status" value="1"/>
</dbReference>
<evidence type="ECO:0000313" key="9">
    <source>
        <dbReference type="Proteomes" id="UP000068603"/>
    </source>
</evidence>
<comment type="subcellular location">
    <subcellularLocation>
        <location evidence="1">Cell membrane</location>
        <topology evidence="1">Multi-pass membrane protein</topology>
    </subcellularLocation>
</comment>
<evidence type="ECO:0000259" key="7">
    <source>
        <dbReference type="PROSITE" id="PS50850"/>
    </source>
</evidence>
<feature type="transmembrane region" description="Helical" evidence="6">
    <location>
        <begin position="93"/>
        <end position="115"/>
    </location>
</feature>
<feature type="transmembrane region" description="Helical" evidence="6">
    <location>
        <begin position="60"/>
        <end position="81"/>
    </location>
</feature>
<evidence type="ECO:0000256" key="2">
    <source>
        <dbReference type="ARBA" id="ARBA00022475"/>
    </source>
</evidence>
<feature type="transmembrane region" description="Helical" evidence="6">
    <location>
        <begin position="286"/>
        <end position="304"/>
    </location>
</feature>
<comment type="caution">
    <text evidence="8">The sequence shown here is derived from an EMBL/GenBank/DDBJ whole genome shotgun (WGS) entry which is preliminary data.</text>
</comment>
<feature type="transmembrane region" description="Helical" evidence="6">
    <location>
        <begin position="150"/>
        <end position="170"/>
    </location>
</feature>
<dbReference type="SUPFAM" id="SSF103473">
    <property type="entry name" value="MFS general substrate transporter"/>
    <property type="match status" value="1"/>
</dbReference>
<dbReference type="EMBL" id="LPHB01000018">
    <property type="protein sequence ID" value="KWA66989.1"/>
    <property type="molecule type" value="Genomic_DNA"/>
</dbReference>
<dbReference type="InterPro" id="IPR050189">
    <property type="entry name" value="MFS_Efflux_Transporters"/>
</dbReference>
<feature type="transmembrane region" description="Helical" evidence="6">
    <location>
        <begin position="372"/>
        <end position="390"/>
    </location>
</feature>
<dbReference type="Pfam" id="PF07690">
    <property type="entry name" value="MFS_1"/>
    <property type="match status" value="1"/>
</dbReference>
<dbReference type="InterPro" id="IPR036259">
    <property type="entry name" value="MFS_trans_sf"/>
</dbReference>
<organism evidence="8">
    <name type="scientific">Burkholderia stagnalis</name>
    <dbReference type="NCBI Taxonomy" id="1503054"/>
    <lineage>
        <taxon>Bacteria</taxon>
        <taxon>Pseudomonadati</taxon>
        <taxon>Pseudomonadota</taxon>
        <taxon>Betaproteobacteria</taxon>
        <taxon>Burkholderiales</taxon>
        <taxon>Burkholderiaceae</taxon>
        <taxon>Burkholderia</taxon>
        <taxon>Burkholderia cepacia complex</taxon>
    </lineage>
</organism>
<dbReference type="PANTHER" id="PTHR43124:SF3">
    <property type="entry name" value="CHLORAMPHENICOL EFFLUX PUMP RV0191"/>
    <property type="match status" value="1"/>
</dbReference>
<keyword evidence="3 6" id="KW-0812">Transmembrane</keyword>
<protein>
    <submittedName>
        <fullName evidence="8">MFS transporter</fullName>
    </submittedName>
</protein>
<dbReference type="GO" id="GO:0005886">
    <property type="term" value="C:plasma membrane"/>
    <property type="evidence" value="ECO:0007669"/>
    <property type="project" value="UniProtKB-SubCell"/>
</dbReference>
<feature type="transmembrane region" description="Helical" evidence="6">
    <location>
        <begin position="121"/>
        <end position="138"/>
    </location>
</feature>
<dbReference type="Proteomes" id="UP000068603">
    <property type="component" value="Unassembled WGS sequence"/>
</dbReference>
<feature type="transmembrane region" description="Helical" evidence="6">
    <location>
        <begin position="310"/>
        <end position="333"/>
    </location>
</feature>
<dbReference type="InterPro" id="IPR011701">
    <property type="entry name" value="MFS"/>
</dbReference>
<dbReference type="STRING" id="1503054.WT74_13765"/>
<feature type="domain" description="Major facilitator superfamily (MFS) profile" evidence="7">
    <location>
        <begin position="26"/>
        <end position="403"/>
    </location>
</feature>
<dbReference type="GO" id="GO:0022857">
    <property type="term" value="F:transmembrane transporter activity"/>
    <property type="evidence" value="ECO:0007669"/>
    <property type="project" value="InterPro"/>
</dbReference>
<evidence type="ECO:0000313" key="8">
    <source>
        <dbReference type="EMBL" id="KWA66989.1"/>
    </source>
</evidence>
<feature type="transmembrane region" description="Helical" evidence="6">
    <location>
        <begin position="345"/>
        <end position="366"/>
    </location>
</feature>
<dbReference type="CDD" id="cd17324">
    <property type="entry name" value="MFS_NepI_like"/>
    <property type="match status" value="1"/>
</dbReference>
<proteinExistence type="predicted"/>
<keyword evidence="4 6" id="KW-1133">Transmembrane helix</keyword>
<evidence type="ECO:0000256" key="5">
    <source>
        <dbReference type="ARBA" id="ARBA00023136"/>
    </source>
</evidence>
<reference evidence="8 9" key="1">
    <citation type="submission" date="2015-11" db="EMBL/GenBank/DDBJ databases">
        <title>Expanding the genomic diversity of Burkholderia species for the development of highly accurate diagnostics.</title>
        <authorList>
            <person name="Sahl J."/>
            <person name="Keim P."/>
            <person name="Wagner D."/>
        </authorList>
    </citation>
    <scope>NUCLEOTIDE SEQUENCE [LARGE SCALE GENOMIC DNA]</scope>
    <source>
        <strain evidence="8 9">MSMB1960WGS</strain>
    </source>
</reference>
<evidence type="ECO:0000256" key="4">
    <source>
        <dbReference type="ARBA" id="ARBA00022989"/>
    </source>
</evidence>
<evidence type="ECO:0000256" key="3">
    <source>
        <dbReference type="ARBA" id="ARBA00022692"/>
    </source>
</evidence>
<feature type="transmembrane region" description="Helical" evidence="6">
    <location>
        <begin position="259"/>
        <end position="279"/>
    </location>
</feature>
<keyword evidence="5 6" id="KW-0472">Membrane</keyword>
<evidence type="ECO:0000256" key="6">
    <source>
        <dbReference type="SAM" id="Phobius"/>
    </source>
</evidence>
<feature type="transmembrane region" description="Helical" evidence="6">
    <location>
        <begin position="217"/>
        <end position="239"/>
    </location>
</feature>
<dbReference type="InterPro" id="IPR020846">
    <property type="entry name" value="MFS_dom"/>
</dbReference>
<name>A0A119W788_9BURK</name>
<accession>A0A119W788</accession>
<dbReference type="RefSeq" id="WP_060149677.1">
    <property type="nucleotide sequence ID" value="NZ_LPGD01000069.1"/>
</dbReference>